<feature type="region of interest" description="Disordered" evidence="2">
    <location>
        <begin position="73"/>
        <end position="95"/>
    </location>
</feature>
<feature type="compositionally biased region" description="Basic and acidic residues" evidence="2">
    <location>
        <begin position="289"/>
        <end position="301"/>
    </location>
</feature>
<evidence type="ECO:0000256" key="2">
    <source>
        <dbReference type="SAM" id="MobiDB-lite"/>
    </source>
</evidence>
<organism evidence="3 4">
    <name type="scientific">Platanthera zijinensis</name>
    <dbReference type="NCBI Taxonomy" id="2320716"/>
    <lineage>
        <taxon>Eukaryota</taxon>
        <taxon>Viridiplantae</taxon>
        <taxon>Streptophyta</taxon>
        <taxon>Embryophyta</taxon>
        <taxon>Tracheophyta</taxon>
        <taxon>Spermatophyta</taxon>
        <taxon>Magnoliopsida</taxon>
        <taxon>Liliopsida</taxon>
        <taxon>Asparagales</taxon>
        <taxon>Orchidaceae</taxon>
        <taxon>Orchidoideae</taxon>
        <taxon>Orchideae</taxon>
        <taxon>Orchidinae</taxon>
        <taxon>Platanthera</taxon>
    </lineage>
</organism>
<dbReference type="AlphaFoldDB" id="A0AAP0BY50"/>
<feature type="region of interest" description="Disordered" evidence="2">
    <location>
        <begin position="1"/>
        <end position="30"/>
    </location>
</feature>
<feature type="compositionally biased region" description="Basic and acidic residues" evidence="2">
    <location>
        <begin position="264"/>
        <end position="279"/>
    </location>
</feature>
<keyword evidence="4" id="KW-1185">Reference proteome</keyword>
<protein>
    <submittedName>
        <fullName evidence="3">Uncharacterized protein</fullName>
    </submittedName>
</protein>
<dbReference type="Proteomes" id="UP001418222">
    <property type="component" value="Unassembled WGS sequence"/>
</dbReference>
<gene>
    <name evidence="3" type="ORF">KSP39_PZI002547</name>
</gene>
<comment type="caution">
    <text evidence="3">The sequence shown here is derived from an EMBL/GenBank/DDBJ whole genome shotgun (WGS) entry which is preliminary data.</text>
</comment>
<evidence type="ECO:0000256" key="1">
    <source>
        <dbReference type="SAM" id="Coils"/>
    </source>
</evidence>
<accession>A0AAP0BY50</accession>
<name>A0AAP0BY50_9ASPA</name>
<proteinExistence type="predicted"/>
<sequence>MLSSVEGLTPETISESVHHEETRRRPCRRSGTGRRKICAAILLHSQSFAAENLKTILLMLSCKKSTNSSHLGHQVPRFEYSPSPQYSTSQDEIDSGDVLGKARSTADEFLRQAKEKSESLKDAEGEMAENAKEVVAGDDEGDTEKFKERLEKGMKIQCDLSGLAYINFLQLLLGYLRGVFEQIKEGCRSKIGKSEKKQKIRLNRCREWCVTSHQKFTPIMGYCSKSSTGDEKLARQAMAFLLASNINDARSTADEFLRQAKEKSESLKDAEGEMAENAKEVVAGDDEGDKEKFKERLEKGPSADSAVHLSFCSEKCSDLVVKQQVSVQILPTLLKDPIE</sequence>
<feature type="region of interest" description="Disordered" evidence="2">
    <location>
        <begin position="264"/>
        <end position="303"/>
    </location>
</feature>
<evidence type="ECO:0000313" key="4">
    <source>
        <dbReference type="Proteomes" id="UP001418222"/>
    </source>
</evidence>
<keyword evidence="1" id="KW-0175">Coiled coil</keyword>
<evidence type="ECO:0000313" key="3">
    <source>
        <dbReference type="EMBL" id="KAK8953923.1"/>
    </source>
</evidence>
<feature type="coiled-coil region" evidence="1">
    <location>
        <begin position="106"/>
        <end position="133"/>
    </location>
</feature>
<dbReference type="EMBL" id="JBBWWQ010000002">
    <property type="protein sequence ID" value="KAK8953923.1"/>
    <property type="molecule type" value="Genomic_DNA"/>
</dbReference>
<reference evidence="3 4" key="1">
    <citation type="journal article" date="2022" name="Nat. Plants">
        <title>Genomes of leafy and leafless Platanthera orchids illuminate the evolution of mycoheterotrophy.</title>
        <authorList>
            <person name="Li M.H."/>
            <person name="Liu K.W."/>
            <person name="Li Z."/>
            <person name="Lu H.C."/>
            <person name="Ye Q.L."/>
            <person name="Zhang D."/>
            <person name="Wang J.Y."/>
            <person name="Li Y.F."/>
            <person name="Zhong Z.M."/>
            <person name="Liu X."/>
            <person name="Yu X."/>
            <person name="Liu D.K."/>
            <person name="Tu X.D."/>
            <person name="Liu B."/>
            <person name="Hao Y."/>
            <person name="Liao X.Y."/>
            <person name="Jiang Y.T."/>
            <person name="Sun W.H."/>
            <person name="Chen J."/>
            <person name="Chen Y.Q."/>
            <person name="Ai Y."/>
            <person name="Zhai J.W."/>
            <person name="Wu S.S."/>
            <person name="Zhou Z."/>
            <person name="Hsiao Y.Y."/>
            <person name="Wu W.L."/>
            <person name="Chen Y.Y."/>
            <person name="Lin Y.F."/>
            <person name="Hsu J.L."/>
            <person name="Li C.Y."/>
            <person name="Wang Z.W."/>
            <person name="Zhao X."/>
            <person name="Zhong W.Y."/>
            <person name="Ma X.K."/>
            <person name="Ma L."/>
            <person name="Huang J."/>
            <person name="Chen G.Z."/>
            <person name="Huang M.Z."/>
            <person name="Huang L."/>
            <person name="Peng D.H."/>
            <person name="Luo Y.B."/>
            <person name="Zou S.Q."/>
            <person name="Chen S.P."/>
            <person name="Lan S."/>
            <person name="Tsai W.C."/>
            <person name="Van de Peer Y."/>
            <person name="Liu Z.J."/>
        </authorList>
    </citation>
    <scope>NUCLEOTIDE SEQUENCE [LARGE SCALE GENOMIC DNA]</scope>
    <source>
        <strain evidence="3">Lor287</strain>
    </source>
</reference>